<dbReference type="EMBL" id="FOZK01000005">
    <property type="protein sequence ID" value="SFS11358.1"/>
    <property type="molecule type" value="Genomic_DNA"/>
</dbReference>
<dbReference type="InterPro" id="IPR024778">
    <property type="entry name" value="Put_cellulase"/>
</dbReference>
<gene>
    <name evidence="1" type="ORF">SAMN05216559_3842</name>
</gene>
<reference evidence="1 2" key="1">
    <citation type="submission" date="2016-10" db="EMBL/GenBank/DDBJ databases">
        <authorList>
            <person name="de Groot N.N."/>
        </authorList>
    </citation>
    <scope>NUCLEOTIDE SEQUENCE [LARGE SCALE GENOMIC DNA]</scope>
    <source>
        <strain evidence="1 2">CGMCC 1.10457</strain>
    </source>
</reference>
<dbReference type="Gene3D" id="3.20.20.80">
    <property type="entry name" value="Glycosidases"/>
    <property type="match status" value="1"/>
</dbReference>
<dbReference type="RefSeq" id="WP_089818768.1">
    <property type="nucleotide sequence ID" value="NZ_FOZK01000005.1"/>
</dbReference>
<keyword evidence="2" id="KW-1185">Reference proteome</keyword>
<evidence type="ECO:0000313" key="2">
    <source>
        <dbReference type="Proteomes" id="UP000199062"/>
    </source>
</evidence>
<sequence>MSLTDRESPYAITMWDFSWLERRYKGGGYADWDRTLDELVERGYDAVRIDAYPHLVSRDPDRTWTLPPAFEASDWGAPDTCEVTVGPALTEFVGKCAERDVAVALSSWFREDETGARRGIRTPADLATVWVDTLDHLADAGLLDAVAWVDLVNEFPLAEWAPFFNDPEAPRSDRLDRDTPAGRRWINESIAGVREAYPDQEYCLSETAGPGKEWGREPADGMDLLETHLWLQNTTDYYPWAAFDHGIDTDAHYEWLRDVGRERYREDPDRWQAALEAEIEAAAEWSRDVGLPLATTESWATIHFKDWPGLEWDWHKELCAVGTRKAAETGRWTAISTSNFCGPQFSGMWDDVAWHREQTAAIKDATVDV</sequence>
<name>A0A1I6M6W7_9EURY</name>
<dbReference type="AlphaFoldDB" id="A0A1I6M6W7"/>
<proteinExistence type="predicted"/>
<dbReference type="Proteomes" id="UP000199062">
    <property type="component" value="Unassembled WGS sequence"/>
</dbReference>
<dbReference type="STRING" id="767519.SAMN05216559_3842"/>
<dbReference type="InterPro" id="IPR017853">
    <property type="entry name" value="GH"/>
</dbReference>
<evidence type="ECO:0000313" key="1">
    <source>
        <dbReference type="EMBL" id="SFS11358.1"/>
    </source>
</evidence>
<dbReference type="OrthoDB" id="224569at2157"/>
<dbReference type="SUPFAM" id="SSF51445">
    <property type="entry name" value="(Trans)glycosidases"/>
    <property type="match status" value="1"/>
</dbReference>
<organism evidence="1 2">
    <name type="scientific">Halomicrobium zhouii</name>
    <dbReference type="NCBI Taxonomy" id="767519"/>
    <lineage>
        <taxon>Archaea</taxon>
        <taxon>Methanobacteriati</taxon>
        <taxon>Methanobacteriota</taxon>
        <taxon>Stenosarchaea group</taxon>
        <taxon>Halobacteria</taxon>
        <taxon>Halobacteriales</taxon>
        <taxon>Haloarculaceae</taxon>
        <taxon>Halomicrobium</taxon>
    </lineage>
</organism>
<dbReference type="Pfam" id="PF12876">
    <property type="entry name" value="Cellulase-like"/>
    <property type="match status" value="1"/>
</dbReference>
<accession>A0A1I6M6W7</accession>
<protein>
    <submittedName>
        <fullName evidence="1">Sugar-binding cellulase-like</fullName>
    </submittedName>
</protein>